<dbReference type="EMBL" id="KE345934">
    <property type="protein sequence ID" value="EXC21054.1"/>
    <property type="molecule type" value="Genomic_DNA"/>
</dbReference>
<reference evidence="2" key="1">
    <citation type="submission" date="2013-01" db="EMBL/GenBank/DDBJ databases">
        <title>Draft Genome Sequence of a Mulberry Tree, Morus notabilis C.K. Schneid.</title>
        <authorList>
            <person name="He N."/>
            <person name="Zhao S."/>
        </authorList>
    </citation>
    <scope>NUCLEOTIDE SEQUENCE</scope>
</reference>
<evidence type="ECO:0000313" key="1">
    <source>
        <dbReference type="EMBL" id="EXC21054.1"/>
    </source>
</evidence>
<sequence length="75" mass="8782">MVCKGHVRELRMTHNEAKKVMAKRGFSTVAIIQPYHRQKKPFMEHNTTPRALNHRLTELPKNVVQNDRHPITNAE</sequence>
<organism evidence="1 2">
    <name type="scientific">Morus notabilis</name>
    <dbReference type="NCBI Taxonomy" id="981085"/>
    <lineage>
        <taxon>Eukaryota</taxon>
        <taxon>Viridiplantae</taxon>
        <taxon>Streptophyta</taxon>
        <taxon>Embryophyta</taxon>
        <taxon>Tracheophyta</taxon>
        <taxon>Spermatophyta</taxon>
        <taxon>Magnoliopsida</taxon>
        <taxon>eudicotyledons</taxon>
        <taxon>Gunneridae</taxon>
        <taxon>Pentapetalae</taxon>
        <taxon>rosids</taxon>
        <taxon>fabids</taxon>
        <taxon>Rosales</taxon>
        <taxon>Moraceae</taxon>
        <taxon>Moreae</taxon>
        <taxon>Morus</taxon>
    </lineage>
</organism>
<evidence type="ECO:0000313" key="2">
    <source>
        <dbReference type="Proteomes" id="UP000030645"/>
    </source>
</evidence>
<dbReference type="Proteomes" id="UP000030645">
    <property type="component" value="Unassembled WGS sequence"/>
</dbReference>
<dbReference type="AlphaFoldDB" id="W9S1H1"/>
<protein>
    <submittedName>
        <fullName evidence="1">Uncharacterized protein</fullName>
    </submittedName>
</protein>
<keyword evidence="2" id="KW-1185">Reference proteome</keyword>
<proteinExistence type="predicted"/>
<name>W9S1H1_9ROSA</name>
<accession>W9S1H1</accession>
<gene>
    <name evidence="1" type="ORF">L484_017064</name>
</gene>